<proteinExistence type="predicted"/>
<dbReference type="Proteomes" id="UP000509443">
    <property type="component" value="Chromosome"/>
</dbReference>
<keyword evidence="3" id="KW-1185">Reference proteome</keyword>
<evidence type="ECO:0000256" key="1">
    <source>
        <dbReference type="SAM" id="Phobius"/>
    </source>
</evidence>
<accession>A0ABX6QGR9</accession>
<feature type="transmembrane region" description="Helical" evidence="1">
    <location>
        <begin position="90"/>
        <end position="111"/>
    </location>
</feature>
<gene>
    <name evidence="2" type="ORF">HWV54_05710</name>
</gene>
<protein>
    <submittedName>
        <fullName evidence="2">Uncharacterized protein</fullName>
    </submittedName>
</protein>
<name>A0ABX6QGR9_9HYPH</name>
<keyword evidence="1" id="KW-0812">Transmembrane</keyword>
<keyword evidence="1" id="KW-1133">Transmembrane helix</keyword>
<dbReference type="RefSeq" id="WP_005865832.1">
    <property type="nucleotide sequence ID" value="NZ_CACVBB010000002.1"/>
</dbReference>
<organism evidence="2 3">
    <name type="scientific">Bartonella alsatica</name>
    <dbReference type="NCBI Taxonomy" id="52764"/>
    <lineage>
        <taxon>Bacteria</taxon>
        <taxon>Pseudomonadati</taxon>
        <taxon>Pseudomonadota</taxon>
        <taxon>Alphaproteobacteria</taxon>
        <taxon>Hyphomicrobiales</taxon>
        <taxon>Bartonellaceae</taxon>
        <taxon>Bartonella</taxon>
    </lineage>
</organism>
<feature type="transmembrane region" description="Helical" evidence="1">
    <location>
        <begin position="7"/>
        <end position="24"/>
    </location>
</feature>
<sequence length="119" mass="13020">MAKVFKNYVFNIFIVVTFSLSQVVNVNANQLRNSTQKDSISISVTEHTREKATNMTAISLPNLTYQANNNTTSEAKIENVLLEPITLGTFGAGILAGYGTSVVGMFLGWIIKTIVEAFQ</sequence>
<dbReference type="EMBL" id="CP058235">
    <property type="protein sequence ID" value="QLC52347.1"/>
    <property type="molecule type" value="Genomic_DNA"/>
</dbReference>
<evidence type="ECO:0000313" key="3">
    <source>
        <dbReference type="Proteomes" id="UP000509443"/>
    </source>
</evidence>
<reference evidence="2 3" key="1">
    <citation type="submission" date="2020-06" db="EMBL/GenBank/DDBJ databases">
        <title>Complete closed genome sequence of Bartonella alsatica CIP 105477.</title>
        <authorList>
            <person name="Thibau A."/>
            <person name="Schultze T.G."/>
            <person name="Kempf V.A.J."/>
        </authorList>
    </citation>
    <scope>NUCLEOTIDE SEQUENCE [LARGE SCALE GENOMIC DNA]</scope>
    <source>
        <strain evidence="2 3">CIP 105477</strain>
    </source>
</reference>
<evidence type="ECO:0000313" key="2">
    <source>
        <dbReference type="EMBL" id="QLC52347.1"/>
    </source>
</evidence>
<keyword evidence="1" id="KW-0472">Membrane</keyword>